<dbReference type="SUPFAM" id="SSF56436">
    <property type="entry name" value="C-type lectin-like"/>
    <property type="match status" value="1"/>
</dbReference>
<evidence type="ECO:0000313" key="22">
    <source>
        <dbReference type="Proteomes" id="UP000261420"/>
    </source>
</evidence>
<dbReference type="CDD" id="cd00054">
    <property type="entry name" value="EGF_CA"/>
    <property type="match status" value="1"/>
</dbReference>
<feature type="domain" description="C-type lectin" evidence="20">
    <location>
        <begin position="39"/>
        <end position="157"/>
    </location>
</feature>
<dbReference type="Proteomes" id="UP000261420">
    <property type="component" value="Unplaced"/>
</dbReference>
<dbReference type="GO" id="GO:0006897">
    <property type="term" value="P:endocytosis"/>
    <property type="evidence" value="ECO:0007669"/>
    <property type="project" value="UniProtKB-KW"/>
</dbReference>
<dbReference type="KEGG" id="sdu:111225834"/>
<evidence type="ECO:0000256" key="19">
    <source>
        <dbReference type="SAM" id="SignalP"/>
    </source>
</evidence>
<dbReference type="GO" id="GO:0016020">
    <property type="term" value="C:membrane"/>
    <property type="evidence" value="ECO:0007669"/>
    <property type="project" value="UniProtKB-SubCell"/>
</dbReference>
<dbReference type="GO" id="GO:0030246">
    <property type="term" value="F:carbohydrate binding"/>
    <property type="evidence" value="ECO:0007669"/>
    <property type="project" value="UniProtKB-KW"/>
</dbReference>
<comment type="function">
    <text evidence="16">Endothelial cell receptor that plays a critical role in regulating several physiological processes including hemostasis, coagulation, fibrinolysis, inflammation, and angiogenesis. Acts as a cofactor for thrombin activation of protein C/PROC on the surface of vascular endothelial cells leading to initiation of the activated protein C anticoagulant pathway. Also accelerates the activation of the plasma carboxypeptidase B2/CPB2, which catalyzes removal of C-terminal basic amino acids from its substrates including kinins or anaphylatoxins leading to fibrinolysis inhibition. Plays critical protective roles in changing the cleavage specificity of protease-activated receptor 1/PAR1, inhibiting endothelial cell permeability and inflammation. Suppresses inflammation distinctly from its anticoagulant cofactor activity by sequestering HMGB1 thereby preventing it from engaging cellular receptors such as RAGE and contributing to the inflammatory response.</text>
</comment>
<dbReference type="InterPro" id="IPR015149">
    <property type="entry name" value="Tme5_EGF-like"/>
</dbReference>
<evidence type="ECO:0000256" key="8">
    <source>
        <dbReference type="ARBA" id="ARBA00022734"/>
    </source>
</evidence>
<evidence type="ECO:0000256" key="14">
    <source>
        <dbReference type="ARBA" id="ARBA00023170"/>
    </source>
</evidence>
<evidence type="ECO:0000259" key="20">
    <source>
        <dbReference type="PROSITE" id="PS50041"/>
    </source>
</evidence>
<dbReference type="InterPro" id="IPR001881">
    <property type="entry name" value="EGF-like_Ca-bd_dom"/>
</dbReference>
<protein>
    <recommendedName>
        <fullName evidence="2">Thrombomodulin</fullName>
    </recommendedName>
</protein>
<dbReference type="GO" id="GO:0004888">
    <property type="term" value="F:transmembrane signaling receptor activity"/>
    <property type="evidence" value="ECO:0007669"/>
    <property type="project" value="InterPro"/>
</dbReference>
<dbReference type="SUPFAM" id="SSF57184">
    <property type="entry name" value="Growth factor receptor domain"/>
    <property type="match status" value="1"/>
</dbReference>
<evidence type="ECO:0000256" key="9">
    <source>
        <dbReference type="ARBA" id="ARBA00022737"/>
    </source>
</evidence>
<dbReference type="InterPro" id="IPR051505">
    <property type="entry name" value="C-type_lectin_domain"/>
</dbReference>
<evidence type="ECO:0000313" key="21">
    <source>
        <dbReference type="Ensembl" id="ENSSDUP00000018531.1"/>
    </source>
</evidence>
<dbReference type="SMART" id="SM00181">
    <property type="entry name" value="EGF"/>
    <property type="match status" value="3"/>
</dbReference>
<keyword evidence="5" id="KW-0254">Endocytosis</keyword>
<dbReference type="PROSITE" id="PS50041">
    <property type="entry name" value="C_TYPE_LECTIN_2"/>
    <property type="match status" value="1"/>
</dbReference>
<dbReference type="InterPro" id="IPR000152">
    <property type="entry name" value="EGF-type_Asp/Asn_hydroxyl_site"/>
</dbReference>
<keyword evidence="11 18" id="KW-1133">Transmembrane helix</keyword>
<dbReference type="InterPro" id="IPR049883">
    <property type="entry name" value="NOTCH1_EGF-like"/>
</dbReference>
<dbReference type="Pfam" id="PF09064">
    <property type="entry name" value="EGF_Tme5"/>
    <property type="match status" value="1"/>
</dbReference>
<keyword evidence="12 18" id="KW-0472">Membrane</keyword>
<keyword evidence="3" id="KW-0245">EGF-like domain</keyword>
<keyword evidence="10" id="KW-0654">Proteoglycan</keyword>
<dbReference type="SMART" id="SM00034">
    <property type="entry name" value="CLECT"/>
    <property type="match status" value="1"/>
</dbReference>
<dbReference type="AlphaFoldDB" id="A0A3B4UIL8"/>
<evidence type="ECO:0000256" key="18">
    <source>
        <dbReference type="SAM" id="Phobius"/>
    </source>
</evidence>
<dbReference type="GeneTree" id="ENSGT00940000174492"/>
<evidence type="ECO:0000256" key="15">
    <source>
        <dbReference type="ARBA" id="ARBA00023180"/>
    </source>
</evidence>
<dbReference type="InterPro" id="IPR018097">
    <property type="entry name" value="EGF_Ca-bd_CS"/>
</dbReference>
<dbReference type="FunFam" id="2.10.25.10:FF:000406">
    <property type="entry name" value="CD248 molecule"/>
    <property type="match status" value="1"/>
</dbReference>
<keyword evidence="13" id="KW-1015">Disulfide bond</keyword>
<feature type="chain" id="PRO_5017376164" description="Thrombomodulin" evidence="19">
    <location>
        <begin position="28"/>
        <end position="378"/>
    </location>
</feature>
<sequence>MACLKLTMMMVILMSVIFLLSVNTGFGMKQTGICRPICTGSDCITVNQDRVDFETAEDACRVRNGELMTFQPQTDERILDNLSAELFGNFWIGLRLPVGACSNLSAQLRGYEWTSGSTHGSFIPSFSTWKDSVKVCSPHCVSISNDQSWTERLCTDKTDGYLCRTKHKDACQAQELSDSKVLLNSQGCKTAPCEHQCTAVEGSYKCSCFSGFIPDSKDPNRCKIHCDTQTCPTICDLNSDSCSCPDGYIINENRLCEDIDECKMEQCQEHCKNTFGSFVCSCKEGFVLKDQVKCIKADVNDITTPVTDSFVKPVTNNNTLKASSPTAGGFVRVWIFVAVAVVVLIIVVKLYVVKRQKRREQNSSQQSTATAAVDNIEC</sequence>
<dbReference type="RefSeq" id="XP_022606589.1">
    <property type="nucleotide sequence ID" value="XM_022750868.1"/>
</dbReference>
<feature type="transmembrane region" description="Helical" evidence="18">
    <location>
        <begin position="333"/>
        <end position="352"/>
    </location>
</feature>
<dbReference type="PROSITE" id="PS00010">
    <property type="entry name" value="ASX_HYDROXYL"/>
    <property type="match status" value="1"/>
</dbReference>
<evidence type="ECO:0000256" key="10">
    <source>
        <dbReference type="ARBA" id="ARBA00022974"/>
    </source>
</evidence>
<dbReference type="PANTHER" id="PTHR14789:SF9">
    <property type="entry name" value="THROMBOMODULIN"/>
    <property type="match status" value="1"/>
</dbReference>
<comment type="subcellular location">
    <subcellularLocation>
        <location evidence="1">Membrane</location>
        <topology evidence="1">Single-pass type I membrane protein</topology>
    </subcellularLocation>
</comment>
<evidence type="ECO:0000256" key="7">
    <source>
        <dbReference type="ARBA" id="ARBA00022729"/>
    </source>
</evidence>
<dbReference type="InterPro" id="IPR016186">
    <property type="entry name" value="C-type_lectin-like/link_sf"/>
</dbReference>
<keyword evidence="6 18" id="KW-0812">Transmembrane</keyword>
<dbReference type="PROSITE" id="PS01187">
    <property type="entry name" value="EGF_CA"/>
    <property type="match status" value="1"/>
</dbReference>
<comment type="subunit">
    <text evidence="17">Interacts with ITGAL, ITGAM and ITGB2. Interacts with thrombin/F2; this interaction switches the specificity of thrombin from a procoagulant to an anticoagulant and antifibrinolytic protease. Interacts with ANGP1 and ANGP2; these interactions significantly inhibit the generation of activated PC and TAFIa/CPB2 by the thrombin/thrombomodulin complex. Interacts with PF4; this interaction enhances generation of activated protein C. Interacts with HMGB1; this interaction inhibits HMGB1 inflammatory activity.</text>
</comment>
<dbReference type="GeneID" id="111225834"/>
<dbReference type="InterPro" id="IPR009030">
    <property type="entry name" value="Growth_fac_rcpt_cys_sf"/>
</dbReference>
<keyword evidence="4" id="KW-0597">Phosphoprotein</keyword>
<dbReference type="InterPro" id="IPR000742">
    <property type="entry name" value="EGF"/>
</dbReference>
<evidence type="ECO:0000256" key="11">
    <source>
        <dbReference type="ARBA" id="ARBA00022989"/>
    </source>
</evidence>
<dbReference type="InterPro" id="IPR016187">
    <property type="entry name" value="CTDL_fold"/>
</dbReference>
<dbReference type="STRING" id="41447.ENSSDUP00000018531"/>
<keyword evidence="8" id="KW-0430">Lectin</keyword>
<evidence type="ECO:0000256" key="5">
    <source>
        <dbReference type="ARBA" id="ARBA00022583"/>
    </source>
</evidence>
<evidence type="ECO:0000256" key="1">
    <source>
        <dbReference type="ARBA" id="ARBA00004479"/>
    </source>
</evidence>
<dbReference type="Pfam" id="PF07645">
    <property type="entry name" value="EGF_CA"/>
    <property type="match status" value="1"/>
</dbReference>
<evidence type="ECO:0000256" key="12">
    <source>
        <dbReference type="ARBA" id="ARBA00023136"/>
    </source>
</evidence>
<evidence type="ECO:0000256" key="13">
    <source>
        <dbReference type="ARBA" id="ARBA00023157"/>
    </source>
</evidence>
<organism evidence="21 22">
    <name type="scientific">Seriola dumerili</name>
    <name type="common">Greater amberjack</name>
    <name type="synonym">Caranx dumerili</name>
    <dbReference type="NCBI Taxonomy" id="41447"/>
    <lineage>
        <taxon>Eukaryota</taxon>
        <taxon>Metazoa</taxon>
        <taxon>Chordata</taxon>
        <taxon>Craniata</taxon>
        <taxon>Vertebrata</taxon>
        <taxon>Euteleostomi</taxon>
        <taxon>Actinopterygii</taxon>
        <taxon>Neopterygii</taxon>
        <taxon>Teleostei</taxon>
        <taxon>Neoteleostei</taxon>
        <taxon>Acanthomorphata</taxon>
        <taxon>Carangaria</taxon>
        <taxon>Carangiformes</taxon>
        <taxon>Carangidae</taxon>
        <taxon>Seriola</taxon>
    </lineage>
</organism>
<dbReference type="OMA" id="PLRGYEW"/>
<dbReference type="InterPro" id="IPR001304">
    <property type="entry name" value="C-type_lectin-like"/>
</dbReference>
<reference evidence="21" key="2">
    <citation type="submission" date="2025-09" db="UniProtKB">
        <authorList>
            <consortium name="Ensembl"/>
        </authorList>
    </citation>
    <scope>IDENTIFICATION</scope>
</reference>
<evidence type="ECO:0000256" key="6">
    <source>
        <dbReference type="ARBA" id="ARBA00022692"/>
    </source>
</evidence>
<keyword evidence="15" id="KW-0325">Glycoprotein</keyword>
<name>A0A3B4UIL8_SERDU</name>
<dbReference type="SMART" id="SM00179">
    <property type="entry name" value="EGF_CA"/>
    <property type="match status" value="2"/>
</dbReference>
<evidence type="ECO:0000256" key="2">
    <source>
        <dbReference type="ARBA" id="ARBA00019822"/>
    </source>
</evidence>
<keyword evidence="9" id="KW-0677">Repeat</keyword>
<dbReference type="Pfam" id="PF00059">
    <property type="entry name" value="Lectin_C"/>
    <property type="match status" value="1"/>
</dbReference>
<evidence type="ECO:0000256" key="17">
    <source>
        <dbReference type="ARBA" id="ARBA00046453"/>
    </source>
</evidence>
<dbReference type="PANTHER" id="PTHR14789">
    <property type="entry name" value="CHONDROLECTIN VARIANT CHODLFDELTAE"/>
    <property type="match status" value="1"/>
</dbReference>
<dbReference type="GO" id="GO:0005509">
    <property type="term" value="F:calcium ion binding"/>
    <property type="evidence" value="ECO:0007669"/>
    <property type="project" value="InterPro"/>
</dbReference>
<accession>A0A3B4UIL8</accession>
<dbReference type="SUPFAM" id="SSF57196">
    <property type="entry name" value="EGF/Laminin"/>
    <property type="match status" value="1"/>
</dbReference>
<proteinExistence type="predicted"/>
<reference evidence="21" key="1">
    <citation type="submission" date="2025-08" db="UniProtKB">
        <authorList>
            <consortium name="Ensembl"/>
        </authorList>
    </citation>
    <scope>IDENTIFICATION</scope>
</reference>
<evidence type="ECO:0000256" key="3">
    <source>
        <dbReference type="ARBA" id="ARBA00022536"/>
    </source>
</evidence>
<dbReference type="Ensembl" id="ENSSDUT00000018867.1">
    <property type="protein sequence ID" value="ENSSDUP00000018531.1"/>
    <property type="gene ID" value="ENSSDUG00000013542.1"/>
</dbReference>
<dbReference type="Gene3D" id="2.10.25.10">
    <property type="entry name" value="Laminin"/>
    <property type="match status" value="3"/>
</dbReference>
<keyword evidence="7 19" id="KW-0732">Signal</keyword>
<dbReference type="PROSITE" id="PS01186">
    <property type="entry name" value="EGF_2"/>
    <property type="match status" value="1"/>
</dbReference>
<dbReference type="FunFam" id="2.10.25.10:FF:000009">
    <property type="entry name" value="Low-density lipoprotein receptor isoform 1"/>
    <property type="match status" value="1"/>
</dbReference>
<evidence type="ECO:0000256" key="4">
    <source>
        <dbReference type="ARBA" id="ARBA00022553"/>
    </source>
</evidence>
<feature type="signal peptide" evidence="19">
    <location>
        <begin position="1"/>
        <end position="27"/>
    </location>
</feature>
<evidence type="ECO:0000256" key="16">
    <source>
        <dbReference type="ARBA" id="ARBA00045242"/>
    </source>
</evidence>
<keyword evidence="22" id="KW-1185">Reference proteome</keyword>
<dbReference type="Gene3D" id="3.10.100.10">
    <property type="entry name" value="Mannose-Binding Protein A, subunit A"/>
    <property type="match status" value="1"/>
</dbReference>
<keyword evidence="14" id="KW-0675">Receptor</keyword>